<accession>A0A2R6CB70</accession>
<reference evidence="1 2" key="1">
    <citation type="submission" date="2017-04" db="EMBL/GenBank/DDBJ databases">
        <title>Novel microbial lineages endemic to geothermal iron-oxide mats fill important gaps in the evolutionary history of Archaea.</title>
        <authorList>
            <person name="Jay Z.J."/>
            <person name="Beam J.P."/>
            <person name="Dlakic M."/>
            <person name="Rusch D.B."/>
            <person name="Kozubal M.A."/>
            <person name="Inskeep W.P."/>
        </authorList>
    </citation>
    <scope>NUCLEOTIDE SEQUENCE [LARGE SCALE GENOMIC DNA]</scope>
    <source>
        <strain evidence="1">BE_D</strain>
    </source>
</reference>
<dbReference type="Pfam" id="PF02423">
    <property type="entry name" value="OCD_Mu_crystall"/>
    <property type="match status" value="1"/>
</dbReference>
<dbReference type="SUPFAM" id="SSF51735">
    <property type="entry name" value="NAD(P)-binding Rossmann-fold domains"/>
    <property type="match status" value="1"/>
</dbReference>
<evidence type="ECO:0000313" key="2">
    <source>
        <dbReference type="Proteomes" id="UP000242015"/>
    </source>
</evidence>
<dbReference type="Gene3D" id="3.40.50.720">
    <property type="entry name" value="NAD(P)-binding Rossmann-like Domain"/>
    <property type="match status" value="1"/>
</dbReference>
<dbReference type="PANTHER" id="PTHR13812:SF19">
    <property type="entry name" value="KETIMINE REDUCTASE MU-CRYSTALLIN"/>
    <property type="match status" value="1"/>
</dbReference>
<evidence type="ECO:0008006" key="3">
    <source>
        <dbReference type="Google" id="ProtNLM"/>
    </source>
</evidence>
<evidence type="ECO:0000313" key="1">
    <source>
        <dbReference type="EMBL" id="PSO08149.1"/>
    </source>
</evidence>
<dbReference type="EMBL" id="NEXF01000130">
    <property type="protein sequence ID" value="PSO08149.1"/>
    <property type="molecule type" value="Genomic_DNA"/>
</dbReference>
<proteinExistence type="predicted"/>
<gene>
    <name evidence="1" type="ORF">B9Q04_07095</name>
</gene>
<dbReference type="Gene3D" id="3.30.1780.10">
    <property type="entry name" value="ornithine cyclodeaminase, domain 1"/>
    <property type="match status" value="1"/>
</dbReference>
<dbReference type="GO" id="GO:0005737">
    <property type="term" value="C:cytoplasm"/>
    <property type="evidence" value="ECO:0007669"/>
    <property type="project" value="TreeGrafter"/>
</dbReference>
<dbReference type="PANTHER" id="PTHR13812">
    <property type="entry name" value="KETIMINE REDUCTASE MU-CRYSTALLIN"/>
    <property type="match status" value="1"/>
</dbReference>
<organism evidence="1 2">
    <name type="scientific">Candidatus Marsarchaeota G2 archaeon BE_D</name>
    <dbReference type="NCBI Taxonomy" id="1978158"/>
    <lineage>
        <taxon>Archaea</taxon>
        <taxon>Candidatus Marsarchaeota</taxon>
        <taxon>Candidatus Marsarchaeota group 2</taxon>
    </lineage>
</organism>
<dbReference type="InterPro" id="IPR036291">
    <property type="entry name" value="NAD(P)-bd_dom_sf"/>
</dbReference>
<dbReference type="InterPro" id="IPR003462">
    <property type="entry name" value="ODC_Mu_crystall"/>
</dbReference>
<comment type="caution">
    <text evidence="1">The sequence shown here is derived from an EMBL/GenBank/DDBJ whole genome shotgun (WGS) entry which is preliminary data.</text>
</comment>
<dbReference type="InterPro" id="IPR023401">
    <property type="entry name" value="ODC_N"/>
</dbReference>
<name>A0A2R6CB70_9ARCH</name>
<protein>
    <recommendedName>
        <fullName evidence="3">Ornithine cyclodeaminase</fullName>
    </recommendedName>
</protein>
<dbReference type="PIRSF" id="PIRSF001439">
    <property type="entry name" value="CryM"/>
    <property type="match status" value="1"/>
</dbReference>
<sequence>MEYMALKLSGESLHKMLNAEELIGYLERGFKDYTDDLVINPLRVSIEAGGDWWGVMPAYNRSIGFSVKSVCVLPDNQSRGLPTTRAITLLFNPVNGDLEVLADGTVLTAIRTAASSTLALRYTHTPADVFFIGTGMQARYHAKLLSACFRLNRVNAHSRDKKNVDAFLSECRTMGLNVDTQLKAQDADTLIVATTSTSPVIQHLSVANRALVSVGAPTPHARELGDGVLTECSAVVVDTAAGCMKEAGDIVQTIRNGSLSQDKIVELGTLIKTNTHLSVDKVLYKSVGSAFMDLYACEYFYRKALELGVGDQIDM</sequence>
<dbReference type="AlphaFoldDB" id="A0A2R6CB70"/>
<dbReference type="Proteomes" id="UP000242015">
    <property type="component" value="Unassembled WGS sequence"/>
</dbReference>